<evidence type="ECO:0000313" key="3">
    <source>
        <dbReference type="Proteomes" id="UP001209083"/>
    </source>
</evidence>
<feature type="domain" description="DUF4440" evidence="1">
    <location>
        <begin position="8"/>
        <end position="105"/>
    </location>
</feature>
<dbReference type="Proteomes" id="UP001209083">
    <property type="component" value="Chromosome"/>
</dbReference>
<protein>
    <submittedName>
        <fullName evidence="2">Nuclear transport factor 2 family protein</fullName>
    </submittedName>
</protein>
<dbReference type="Pfam" id="PF14534">
    <property type="entry name" value="DUF4440"/>
    <property type="match status" value="1"/>
</dbReference>
<name>A0ABY8QY12_9MICO</name>
<dbReference type="Gene3D" id="3.10.450.50">
    <property type="match status" value="1"/>
</dbReference>
<dbReference type="SUPFAM" id="SSF54427">
    <property type="entry name" value="NTF2-like"/>
    <property type="match status" value="1"/>
</dbReference>
<dbReference type="InterPro" id="IPR027843">
    <property type="entry name" value="DUF4440"/>
</dbReference>
<dbReference type="EMBL" id="CP090958">
    <property type="protein sequence ID" value="WGW13907.1"/>
    <property type="molecule type" value="Genomic_DNA"/>
</dbReference>
<evidence type="ECO:0000313" key="2">
    <source>
        <dbReference type="EMBL" id="WGW13907.1"/>
    </source>
</evidence>
<accession>A0ABY8QY12</accession>
<reference evidence="2 3" key="1">
    <citation type="submission" date="2023-05" db="EMBL/GenBank/DDBJ databases">
        <title>Lithophilousrod everest ZFBP1038 complete genpme.</title>
        <authorList>
            <person name="Tian M."/>
        </authorList>
    </citation>
    <scope>NUCLEOTIDE SEQUENCE [LARGE SCALE GENOMIC DNA]</scope>
    <source>
        <strain evidence="2 3">ZFBP1038</strain>
    </source>
</reference>
<dbReference type="RefSeq" id="WP_349640730.1">
    <property type="nucleotide sequence ID" value="NZ_CP090958.1"/>
</dbReference>
<dbReference type="InterPro" id="IPR032710">
    <property type="entry name" value="NTF2-like_dom_sf"/>
</dbReference>
<sequence>MPDLLDELLARETEVWEALRLGDMAADRALLTPGFLGVYESGFGSREDHVREVKDGPSIASYELSEPRVVRLTEHIALLSYRADYTGARDGVADAMYVSSLWERAGVDEPWLNSFSQDTTATPPAA</sequence>
<organism evidence="2 3">
    <name type="scientific">Saxibacter everestensis</name>
    <dbReference type="NCBI Taxonomy" id="2909229"/>
    <lineage>
        <taxon>Bacteria</taxon>
        <taxon>Bacillati</taxon>
        <taxon>Actinomycetota</taxon>
        <taxon>Actinomycetes</taxon>
        <taxon>Micrococcales</taxon>
        <taxon>Brevibacteriaceae</taxon>
        <taxon>Saxibacter</taxon>
    </lineage>
</organism>
<proteinExistence type="predicted"/>
<evidence type="ECO:0000259" key="1">
    <source>
        <dbReference type="Pfam" id="PF14534"/>
    </source>
</evidence>
<keyword evidence="3" id="KW-1185">Reference proteome</keyword>
<gene>
    <name evidence="2" type="ORF">LWF01_09270</name>
</gene>